<evidence type="ECO:0000313" key="2">
    <source>
        <dbReference type="EMBL" id="MFD0997996.1"/>
    </source>
</evidence>
<name>A0ABW3JYH5_9BACT</name>
<dbReference type="EMBL" id="JBHTKA010000001">
    <property type="protein sequence ID" value="MFD0997996.1"/>
    <property type="molecule type" value="Genomic_DNA"/>
</dbReference>
<dbReference type="RefSeq" id="WP_377573920.1">
    <property type="nucleotide sequence ID" value="NZ_JBHTKA010000001.1"/>
</dbReference>
<evidence type="ECO:0000313" key="3">
    <source>
        <dbReference type="Proteomes" id="UP001597112"/>
    </source>
</evidence>
<reference evidence="3" key="1">
    <citation type="journal article" date="2019" name="Int. J. Syst. Evol. Microbiol.">
        <title>The Global Catalogue of Microorganisms (GCM) 10K type strain sequencing project: providing services to taxonomists for standard genome sequencing and annotation.</title>
        <authorList>
            <consortium name="The Broad Institute Genomics Platform"/>
            <consortium name="The Broad Institute Genome Sequencing Center for Infectious Disease"/>
            <person name="Wu L."/>
            <person name="Ma J."/>
        </authorList>
    </citation>
    <scope>NUCLEOTIDE SEQUENCE [LARGE SCALE GENOMIC DNA]</scope>
    <source>
        <strain evidence="3">CCUG 58938</strain>
    </source>
</reference>
<organism evidence="2 3">
    <name type="scientific">Ohtaekwangia kribbensis</name>
    <dbReference type="NCBI Taxonomy" id="688913"/>
    <lineage>
        <taxon>Bacteria</taxon>
        <taxon>Pseudomonadati</taxon>
        <taxon>Bacteroidota</taxon>
        <taxon>Cytophagia</taxon>
        <taxon>Cytophagales</taxon>
        <taxon>Fulvivirgaceae</taxon>
        <taxon>Ohtaekwangia</taxon>
    </lineage>
</organism>
<evidence type="ECO:0000256" key="1">
    <source>
        <dbReference type="SAM" id="SignalP"/>
    </source>
</evidence>
<keyword evidence="1" id="KW-0732">Signal</keyword>
<accession>A0ABW3JYH5</accession>
<keyword evidence="3" id="KW-1185">Reference proteome</keyword>
<sequence length="384" mass="43778">MKFVRLLISLTLIVTAVLHFAGCSSGKKAYERGDYYEAVMKSVTRLRQNPDHSKSQETLKNAYPLAVEFFETQAKNDIASNAQFRWKSAIQSYNSINQMYEAIRQCPGCMKVIKTPANYYSEIGPLKEKAAEESYNAGIDALMKGNRNDAKRAYYNFADAQSYVPGYKDVIEYLDKAKDVATLKVVVEQIPVPARYNLSGGFFQDKVEEFLHTNYPEQSFIKFFTPDEAKSVNLPYADHIMRIQFDDFSVGNSVLKEKEETLTKDSVKVGEAKVDGKVVPVYNTVKAKFTTYRKEIISAGLLSMVIVDGKTNGVLTHRKFNGEYVWVSQWARFNGDDRALTDQQLALCKLREQQPPVAQDLFLEFTKPIYNQLIPSIRSFYQNY</sequence>
<feature type="chain" id="PRO_5046047068" description="Lipoprotein" evidence="1">
    <location>
        <begin position="22"/>
        <end position="384"/>
    </location>
</feature>
<feature type="signal peptide" evidence="1">
    <location>
        <begin position="1"/>
        <end position="21"/>
    </location>
</feature>
<proteinExistence type="predicted"/>
<evidence type="ECO:0008006" key="4">
    <source>
        <dbReference type="Google" id="ProtNLM"/>
    </source>
</evidence>
<comment type="caution">
    <text evidence="2">The sequence shown here is derived from an EMBL/GenBank/DDBJ whole genome shotgun (WGS) entry which is preliminary data.</text>
</comment>
<dbReference type="Proteomes" id="UP001597112">
    <property type="component" value="Unassembled WGS sequence"/>
</dbReference>
<gene>
    <name evidence="2" type="ORF">ACFQ21_01720</name>
</gene>
<protein>
    <recommendedName>
        <fullName evidence="4">Lipoprotein</fullName>
    </recommendedName>
</protein>